<feature type="transmembrane region" description="Helical" evidence="6">
    <location>
        <begin position="279"/>
        <end position="297"/>
    </location>
</feature>
<feature type="transmembrane region" description="Helical" evidence="6">
    <location>
        <begin position="636"/>
        <end position="655"/>
    </location>
</feature>
<comment type="caution">
    <text evidence="8">The sequence shown here is derived from an EMBL/GenBank/DDBJ whole genome shotgun (WGS) entry which is preliminary data.</text>
</comment>
<sequence length="665" mass="75267">MGKTNKQTKKATMPEPNQKHSKLSSASKTKNEDFIWSMSMAPRLQESFHWFQMVPVILFTACVITIVRLHSYTRPMSQFYWTNSGNDLTDFFSFYKMEAIILCAVLALVILLYRIFSQSMAIKRTPYYIPITVYSLFVLFSYFMSDYKEFALWGWNDRFEGTVTLLTYMFMLFYIINTVNNEKNVKCIIYILGIVSTLLSLLGITQASGHDFFKTLIGKKLITPSSYWNNLDQLTFTFHKEIYQTVYNINYVSFYLTLLLPLFGLLFIYSMTKGKAEPVYKKLSWGVLFALTIYNLIGSQSSGGFLGMGIVVLISLVILNKKIINWWRPVSILIVITLLVGGITYNRWMPEISGASKSVLGIDTQSSTNSEVPGSPKSNDLGVSTTTSKGYIDYIVTKGSDIIFNYKGNELTFTTYPENPVAIKLTDAQGKDLDIKNIEGSQMFTIADDRFASFVIGPAEDSAGTNYFIINVDDSEWDFAIIPGKDVQYRNTLGNLVSLTKVPAIGWEDNQNFGSGRGYIWSRTIPMFKDTILLGHGADTYCIYFPQNDYVGKYNADWGLNLIVDKPHNMYFATIVNTGMISLLALMVLWFTYIFQSIKIYGRRDLNSFIDYAGIGVFLGICGFLVSAFVDDSSVSVMPMFYGLLGTGIAINIMLKKQMKETQNN</sequence>
<protein>
    <submittedName>
        <fullName evidence="8">O-antigen ligase family protein</fullName>
    </submittedName>
</protein>
<keyword evidence="2 6" id="KW-0812">Transmembrane</keyword>
<evidence type="ECO:0000256" key="3">
    <source>
        <dbReference type="ARBA" id="ARBA00022989"/>
    </source>
</evidence>
<evidence type="ECO:0000256" key="5">
    <source>
        <dbReference type="SAM" id="MobiDB-lite"/>
    </source>
</evidence>
<dbReference type="PANTHER" id="PTHR37422:SF13">
    <property type="entry name" value="LIPOPOLYSACCHARIDE BIOSYNTHESIS PROTEIN PA4999-RELATED"/>
    <property type="match status" value="1"/>
</dbReference>
<feature type="transmembrane region" description="Helical" evidence="6">
    <location>
        <begin position="252"/>
        <end position="272"/>
    </location>
</feature>
<feature type="domain" description="O-antigen ligase-related" evidence="7">
    <location>
        <begin position="501"/>
        <end position="586"/>
    </location>
</feature>
<feature type="transmembrane region" description="Helical" evidence="6">
    <location>
        <begin position="163"/>
        <end position="180"/>
    </location>
</feature>
<organism evidence="8 9">
    <name type="scientific">Clostridium aminobutyricum</name>
    <dbReference type="NCBI Taxonomy" id="33953"/>
    <lineage>
        <taxon>Bacteria</taxon>
        <taxon>Bacillati</taxon>
        <taxon>Bacillota</taxon>
        <taxon>Clostridia</taxon>
        <taxon>Eubacteriales</taxon>
        <taxon>Clostridiaceae</taxon>
        <taxon>Clostridium</taxon>
    </lineage>
</organism>
<accession>A0A939IJY0</accession>
<feature type="transmembrane region" description="Helical" evidence="6">
    <location>
        <begin position="303"/>
        <end position="319"/>
    </location>
</feature>
<feature type="transmembrane region" description="Helical" evidence="6">
    <location>
        <begin position="91"/>
        <end position="113"/>
    </location>
</feature>
<evidence type="ECO:0000256" key="1">
    <source>
        <dbReference type="ARBA" id="ARBA00004141"/>
    </source>
</evidence>
<dbReference type="AlphaFoldDB" id="A0A939IJY0"/>
<keyword evidence="3 6" id="KW-1133">Transmembrane helix</keyword>
<dbReference type="InterPro" id="IPR007016">
    <property type="entry name" value="O-antigen_ligase-rel_domated"/>
</dbReference>
<feature type="transmembrane region" description="Helical" evidence="6">
    <location>
        <begin position="48"/>
        <end position="71"/>
    </location>
</feature>
<keyword evidence="8" id="KW-0436">Ligase</keyword>
<feature type="transmembrane region" description="Helical" evidence="6">
    <location>
        <begin position="570"/>
        <end position="591"/>
    </location>
</feature>
<evidence type="ECO:0000256" key="6">
    <source>
        <dbReference type="SAM" id="Phobius"/>
    </source>
</evidence>
<keyword evidence="9" id="KW-1185">Reference proteome</keyword>
<proteinExistence type="predicted"/>
<reference evidence="8" key="1">
    <citation type="submission" date="2021-02" db="EMBL/GenBank/DDBJ databases">
        <title>Abyssanaerobacter marinus gen.nov., sp., nov, anaerobic bacterium isolated from the Onnuri vent field of Indian Ocean and suggestion of Mogibacteriaceae fam. nov., and proposal of reclassification of ambiguous this family's genus member.</title>
        <authorList>
            <person name="Kim Y.J."/>
            <person name="Yang J.-A."/>
        </authorList>
    </citation>
    <scope>NUCLEOTIDE SEQUENCE</scope>
    <source>
        <strain evidence="8">DSM 2634</strain>
    </source>
</reference>
<feature type="transmembrane region" description="Helical" evidence="6">
    <location>
        <begin position="326"/>
        <end position="348"/>
    </location>
</feature>
<evidence type="ECO:0000256" key="2">
    <source>
        <dbReference type="ARBA" id="ARBA00022692"/>
    </source>
</evidence>
<evidence type="ECO:0000313" key="8">
    <source>
        <dbReference type="EMBL" id="MBN7774058.1"/>
    </source>
</evidence>
<dbReference type="InterPro" id="IPR051533">
    <property type="entry name" value="WaaL-like"/>
</dbReference>
<dbReference type="PANTHER" id="PTHR37422">
    <property type="entry name" value="TEICHURONIC ACID BIOSYNTHESIS PROTEIN TUAE"/>
    <property type="match status" value="1"/>
</dbReference>
<feature type="transmembrane region" description="Helical" evidence="6">
    <location>
        <begin position="125"/>
        <end position="143"/>
    </location>
</feature>
<name>A0A939IJY0_CLOAM</name>
<evidence type="ECO:0000256" key="4">
    <source>
        <dbReference type="ARBA" id="ARBA00023136"/>
    </source>
</evidence>
<feature type="transmembrane region" description="Helical" evidence="6">
    <location>
        <begin position="187"/>
        <end position="207"/>
    </location>
</feature>
<dbReference type="GO" id="GO:0016020">
    <property type="term" value="C:membrane"/>
    <property type="evidence" value="ECO:0007669"/>
    <property type="project" value="UniProtKB-SubCell"/>
</dbReference>
<gene>
    <name evidence="8" type="ORF">JYB65_11850</name>
</gene>
<feature type="region of interest" description="Disordered" evidence="5">
    <location>
        <begin position="1"/>
        <end position="27"/>
    </location>
</feature>
<comment type="subcellular location">
    <subcellularLocation>
        <location evidence="1">Membrane</location>
        <topology evidence="1">Multi-pass membrane protein</topology>
    </subcellularLocation>
</comment>
<dbReference type="EMBL" id="JAFJZZ010000006">
    <property type="protein sequence ID" value="MBN7774058.1"/>
    <property type="molecule type" value="Genomic_DNA"/>
</dbReference>
<dbReference type="GO" id="GO:0016874">
    <property type="term" value="F:ligase activity"/>
    <property type="evidence" value="ECO:0007669"/>
    <property type="project" value="UniProtKB-KW"/>
</dbReference>
<dbReference type="Proteomes" id="UP000664545">
    <property type="component" value="Unassembled WGS sequence"/>
</dbReference>
<evidence type="ECO:0000259" key="7">
    <source>
        <dbReference type="Pfam" id="PF04932"/>
    </source>
</evidence>
<feature type="transmembrane region" description="Helical" evidence="6">
    <location>
        <begin position="612"/>
        <end position="630"/>
    </location>
</feature>
<dbReference type="RefSeq" id="WP_206582902.1">
    <property type="nucleotide sequence ID" value="NZ_JAFJZZ010000006.1"/>
</dbReference>
<dbReference type="Pfam" id="PF04932">
    <property type="entry name" value="Wzy_C"/>
    <property type="match status" value="1"/>
</dbReference>
<evidence type="ECO:0000313" key="9">
    <source>
        <dbReference type="Proteomes" id="UP000664545"/>
    </source>
</evidence>
<keyword evidence="4 6" id="KW-0472">Membrane</keyword>